<protein>
    <submittedName>
        <fullName evidence="7">Uncharacterized protein</fullName>
    </submittedName>
</protein>
<keyword evidence="8" id="KW-1185">Reference proteome</keyword>
<dbReference type="GO" id="GO:0015031">
    <property type="term" value="P:protein transport"/>
    <property type="evidence" value="ECO:0007669"/>
    <property type="project" value="UniProtKB-KW"/>
</dbReference>
<dbReference type="PANTHER" id="PTHR13673:SF0">
    <property type="entry name" value="VPS35 ENDOSOMAL PROTEIN-SORTING FACTOR-LIKE"/>
    <property type="match status" value="1"/>
</dbReference>
<evidence type="ECO:0000256" key="2">
    <source>
        <dbReference type="ARBA" id="ARBA00010704"/>
    </source>
</evidence>
<dbReference type="AlphaFoldDB" id="A0A0J8B8E2"/>
<dbReference type="OrthoDB" id="1734063at2759"/>
<dbReference type="InterPro" id="IPR029705">
    <property type="entry name" value="VPS35L"/>
</dbReference>
<evidence type="ECO:0000313" key="8">
    <source>
        <dbReference type="Proteomes" id="UP000035740"/>
    </source>
</evidence>
<keyword evidence="5" id="KW-0653">Protein transport</keyword>
<dbReference type="KEGG" id="bvg:104883378"/>
<dbReference type="GO" id="GO:0005768">
    <property type="term" value="C:endosome"/>
    <property type="evidence" value="ECO:0007669"/>
    <property type="project" value="UniProtKB-SubCell"/>
</dbReference>
<sequence length="957" mass="107482">MQKLEDLTPEEMAVTNHRDSTKPNTMIVKFRARDYTAEAKAHFLPRIPTDLHPFSSTSSLSTKVDGVDEEENGPLDPLRAPSGRIVVPSKDNKGSLDAFKSDISDSNSVELLRREWTTFKRFLVQKFPPSRTVAISSIADLVIGSQKAYEKSSSVHLDELDDSQGSVDEDVKFITEHEYTARLTEMKNEILCAWAAGNHFKSLKLSVKVARLLRDTALLQFYPTLFTLATDILDMLGDMVWERIKRKVEYLEDGAKIRELREDFQVSDICSDAKDICHNWFCKIGSIRDLLPRIYLELAILPCWRFLVDDSADVIQRLIAMMRGLGNPLASAYCHLYLVYCVQKLPLHDNGYLVTCIRDINLMMTPIISLKETTDNRNNMSNQVLVHLMEPPMEYIIKCIFKDHQQGCTIRVGLGLARNLSELFGKCSSVSLVLHHLLKELPPEIVRSNVLHILDLIECSIGSSFDQCMNFRLLGFRLYETEAPMEMVNVVLERVIKDASQYQDLDAYLKVVDGYVDIVLQNHMKTQLEVLLGGIAERACSKWINDIELDSLQSVLTKILSHTKCLEDVLELVHLLLALHNLFAEIIDVMRGTAKNAINMRILEMATRNGYIRCPTTIQFLLEVGQSLHDGKSSSNMLDSDNQPLDRLLSRFVDMVEYGTEWERHLAFLIECRATFASADEVKETLVHHANCLVMKASKASKQLVSFGRSCLAFSEATIPSIAAPIKQLHLYLETAEVALASGLVCHSDGLIESAIRTLQSLIAEDSPTLLDVDRIVCVIQKLCGLLIMVPGNSMLGVTYIPKNLLSLVNNHSLVMPARLSVRTSCANILLLAAWSQHKLPYTPGGIKEMQVPGNDLLFFDDSSYHEELASFCGRILQNVVLAIKQETCPNARGNLALEACNCIASVIKVDDNISRICNELVEMATPCLNTNHSYFFSTSKFLVNQFRTCNNKLSLA</sequence>
<dbReference type="Proteomes" id="UP000035740">
    <property type="component" value="Unassembled WGS sequence"/>
</dbReference>
<keyword evidence="3" id="KW-0813">Transport</keyword>
<evidence type="ECO:0000256" key="3">
    <source>
        <dbReference type="ARBA" id="ARBA00022448"/>
    </source>
</evidence>
<accession>A0A0J8B8E2</accession>
<feature type="region of interest" description="Disordered" evidence="6">
    <location>
        <begin position="54"/>
        <end position="81"/>
    </location>
</feature>
<evidence type="ECO:0000256" key="5">
    <source>
        <dbReference type="ARBA" id="ARBA00022927"/>
    </source>
</evidence>
<organism evidence="7 8">
    <name type="scientific">Beta vulgaris subsp. vulgaris</name>
    <name type="common">Beet</name>
    <dbReference type="NCBI Taxonomy" id="3555"/>
    <lineage>
        <taxon>Eukaryota</taxon>
        <taxon>Viridiplantae</taxon>
        <taxon>Streptophyta</taxon>
        <taxon>Embryophyta</taxon>
        <taxon>Tracheophyta</taxon>
        <taxon>Spermatophyta</taxon>
        <taxon>Magnoliopsida</taxon>
        <taxon>eudicotyledons</taxon>
        <taxon>Gunneridae</taxon>
        <taxon>Pentapetalae</taxon>
        <taxon>Caryophyllales</taxon>
        <taxon>Chenopodiaceae</taxon>
        <taxon>Betoideae</taxon>
        <taxon>Beta</taxon>
    </lineage>
</organism>
<comment type="similarity">
    <text evidence="2">Belongs to the VPS35L family.</text>
</comment>
<dbReference type="OMA" id="RVEVCKN"/>
<proteinExistence type="inferred from homology"/>
<evidence type="ECO:0000256" key="1">
    <source>
        <dbReference type="ARBA" id="ARBA00004177"/>
    </source>
</evidence>
<dbReference type="EMBL" id="KQ090397">
    <property type="protein sequence ID" value="KMS96243.1"/>
    <property type="molecule type" value="Genomic_DNA"/>
</dbReference>
<gene>
    <name evidence="7" type="ORF">BVRB_000520</name>
</gene>
<name>A0A0J8B8E2_BETVV</name>
<keyword evidence="4" id="KW-0967">Endosome</keyword>
<reference evidence="7 8" key="1">
    <citation type="journal article" date="2014" name="Nature">
        <title>The genome of the recently domesticated crop plant sugar beet (Beta vulgaris).</title>
        <authorList>
            <person name="Dohm J.C."/>
            <person name="Minoche A.E."/>
            <person name="Holtgrawe D."/>
            <person name="Capella-Gutierrez S."/>
            <person name="Zakrzewski F."/>
            <person name="Tafer H."/>
            <person name="Rupp O."/>
            <person name="Sorensen T.R."/>
            <person name="Stracke R."/>
            <person name="Reinhardt R."/>
            <person name="Goesmann A."/>
            <person name="Kraft T."/>
            <person name="Schulz B."/>
            <person name="Stadler P.F."/>
            <person name="Schmidt T."/>
            <person name="Gabaldon T."/>
            <person name="Lehrach H."/>
            <person name="Weisshaar B."/>
            <person name="Himmelbauer H."/>
        </authorList>
    </citation>
    <scope>NUCLEOTIDE SEQUENCE [LARGE SCALE GENOMIC DNA]</scope>
    <source>
        <tissue evidence="7">Taproot</tissue>
    </source>
</reference>
<dbReference type="GO" id="GO:0032456">
    <property type="term" value="P:endocytic recycling"/>
    <property type="evidence" value="ECO:0007669"/>
    <property type="project" value="InterPro"/>
</dbReference>
<evidence type="ECO:0000256" key="6">
    <source>
        <dbReference type="SAM" id="MobiDB-lite"/>
    </source>
</evidence>
<dbReference type="PANTHER" id="PTHR13673">
    <property type="entry name" value="ESOPHAGEAL CANCER ASSOCIATED PROTEIN"/>
    <property type="match status" value="1"/>
</dbReference>
<comment type="subcellular location">
    <subcellularLocation>
        <location evidence="1">Endosome</location>
    </subcellularLocation>
</comment>
<dbReference type="ExpressionAtlas" id="A0A0J8B8E2">
    <property type="expression patterns" value="baseline"/>
</dbReference>
<evidence type="ECO:0000313" key="7">
    <source>
        <dbReference type="EMBL" id="KMS96243.1"/>
    </source>
</evidence>
<feature type="region of interest" description="Disordered" evidence="6">
    <location>
        <begin position="1"/>
        <end position="21"/>
    </location>
</feature>
<evidence type="ECO:0000256" key="4">
    <source>
        <dbReference type="ARBA" id="ARBA00022753"/>
    </source>
</evidence>
<dbReference type="eggNOG" id="KOG3682">
    <property type="taxonomic scope" value="Eukaryota"/>
</dbReference>
<dbReference type="Gramene" id="KMS96243">
    <property type="protein sequence ID" value="KMS96243"/>
    <property type="gene ID" value="BVRB_000520"/>
</dbReference>